<evidence type="ECO:0000256" key="1">
    <source>
        <dbReference type="ARBA" id="ARBA00022605"/>
    </source>
</evidence>
<comment type="caution">
    <text evidence="4">Lacks conserved residue(s) required for the propagation of feature annotation.</text>
</comment>
<keyword evidence="4" id="KW-0198">Cysteine biosynthesis</keyword>
<keyword evidence="4" id="KW-0963">Cytoplasm</keyword>
<dbReference type="PIRSF" id="PIRSF000450">
    <property type="entry name" value="H_ser_succinyltr"/>
    <property type="match status" value="1"/>
</dbReference>
<dbReference type="EMBL" id="CP123735">
    <property type="protein sequence ID" value="WGO86513.1"/>
    <property type="molecule type" value="Genomic_DNA"/>
</dbReference>
<evidence type="ECO:0000313" key="6">
    <source>
        <dbReference type="EMBL" id="SDA37631.1"/>
    </source>
</evidence>
<reference evidence="6 8" key="1">
    <citation type="submission" date="2016-10" db="EMBL/GenBank/DDBJ databases">
        <authorList>
            <person name="Varghese N."/>
            <person name="Submissions S."/>
        </authorList>
    </citation>
    <scope>NUCLEOTIDE SEQUENCE [LARGE SCALE GENOMIC DNA]</scope>
    <source>
        <strain evidence="6 8">ATCC 43761</strain>
    </source>
</reference>
<feature type="active site" description="Proton acceptor" evidence="4">
    <location>
        <position position="200"/>
    </location>
</feature>
<comment type="function">
    <text evidence="4">Transfers an acetyl group from acetyl-CoA to L-serine, forming acetyl-L-serine.</text>
</comment>
<dbReference type="AlphaFoldDB" id="A0AAX3UFP4"/>
<dbReference type="InterPro" id="IPR029062">
    <property type="entry name" value="Class_I_gatase-like"/>
</dbReference>
<feature type="active site" evidence="4">
    <location>
        <position position="202"/>
    </location>
</feature>
<feature type="binding site" evidence="4">
    <location>
        <position position="214"/>
    </location>
    <ligand>
        <name>substrate</name>
    </ligand>
</feature>
<protein>
    <recommendedName>
        <fullName evidence="4">Serine O-acetyltransferase</fullName>
        <shortName evidence="4">SAT</shortName>
        <ecNumber evidence="4">2.3.1.30</ecNumber>
    </recommendedName>
</protein>
<feature type="site" description="Important for substrate specificity" evidence="4">
    <location>
        <position position="156"/>
    </location>
</feature>
<dbReference type="InterPro" id="IPR033752">
    <property type="entry name" value="MetA_family"/>
</dbReference>
<keyword evidence="3 4" id="KW-0012">Acyltransferase</keyword>
<dbReference type="PANTHER" id="PTHR20919:SF0">
    <property type="entry name" value="HOMOSERINE O-SUCCINYLTRANSFERASE"/>
    <property type="match status" value="1"/>
</dbReference>
<accession>A0AAX3UFP4</accession>
<keyword evidence="1 4" id="KW-0028">Amino-acid biosynthesis</keyword>
<reference evidence="7" key="3">
    <citation type="submission" date="2023-04" db="EMBL/GenBank/DDBJ databases">
        <authorList>
            <person name="Wang Y."/>
        </authorList>
    </citation>
    <scope>NUCLEOTIDE SEQUENCE</scope>
    <source>
        <strain evidence="7">ZW18</strain>
    </source>
</reference>
<dbReference type="GO" id="GO:0009001">
    <property type="term" value="F:serine O-acetyltransferase activity"/>
    <property type="evidence" value="ECO:0007669"/>
    <property type="project" value="UniProtKB-UniRule"/>
</dbReference>
<evidence type="ECO:0000256" key="2">
    <source>
        <dbReference type="ARBA" id="ARBA00022679"/>
    </source>
</evidence>
<dbReference type="PANTHER" id="PTHR20919">
    <property type="entry name" value="HOMOSERINE O-SUCCINYLTRANSFERASE"/>
    <property type="match status" value="1"/>
</dbReference>
<dbReference type="Proteomes" id="UP000181860">
    <property type="component" value="Unassembled WGS sequence"/>
</dbReference>
<evidence type="ECO:0000313" key="7">
    <source>
        <dbReference type="EMBL" id="WGO86513.1"/>
    </source>
</evidence>
<dbReference type="EMBL" id="FMXC01000001">
    <property type="protein sequence ID" value="SDA37631.1"/>
    <property type="molecule type" value="Genomic_DNA"/>
</dbReference>
<evidence type="ECO:0000313" key="8">
    <source>
        <dbReference type="Proteomes" id="UP000181860"/>
    </source>
</evidence>
<reference evidence="7" key="2">
    <citation type="journal article" date="2022" name="Food Funct.">
        <title>Lactobacillus kefiranofaciens ZW18 from Kefir enhances the anti-tumor effect of anti-programmed cell death 1 (PD-1) immunotherapy by modulating the gut microbiota.</title>
        <authorList>
            <person name="Zhao J."/>
            <person name="Wang Y."/>
            <person name="Wang J."/>
            <person name="Lv M."/>
            <person name="Zhou C."/>
            <person name="Jia L."/>
            <person name="Geng W."/>
        </authorList>
    </citation>
    <scope>NUCLEOTIDE SEQUENCE</scope>
    <source>
        <strain evidence="7">ZW18</strain>
    </source>
</reference>
<keyword evidence="2 4" id="KW-0808">Transferase</keyword>
<dbReference type="GO" id="GO:0005737">
    <property type="term" value="C:cytoplasm"/>
    <property type="evidence" value="ECO:0007669"/>
    <property type="project" value="UniProtKB-SubCell"/>
</dbReference>
<keyword evidence="8" id="KW-1185">Reference proteome</keyword>
<evidence type="ECO:0000256" key="4">
    <source>
        <dbReference type="HAMAP-Rule" id="MF_00295"/>
    </source>
</evidence>
<dbReference type="EC" id="2.3.1.30" evidence="4"/>
<dbReference type="Proteomes" id="UP001242513">
    <property type="component" value="Chromosome"/>
</dbReference>
<evidence type="ECO:0000256" key="5">
    <source>
        <dbReference type="PIRSR" id="PIRSR000450-1"/>
    </source>
</evidence>
<dbReference type="Gene3D" id="3.40.50.880">
    <property type="match status" value="1"/>
</dbReference>
<comment type="subcellular location">
    <subcellularLocation>
        <location evidence="4">Cytoplasm</location>
    </subcellularLocation>
</comment>
<sequence>MTKQLKIGILNLMHDKLDTQRRFASVLPNTELIFFYPRMHYLNRLVPNEVAQTSKPLNLEQINTLDGFIITGSPIDQIKFQDVTYIEEIRCLLNKLNQLKIPQLYFCWGAMVALNHFYGIQKQILSEKIFGIYPHLIIAPHPLLDRLSQGFIAPHARYAEMDKKQILQNPHLVINAVDDNGHLFMVSNPDKPEQSFIFSHIEYDQNGLKDEYQREVAAHPERNYKKPANYNMAAPFFQWRNTQQIFFTNGLKQVKQNKLVLE</sequence>
<dbReference type="GO" id="GO:0008899">
    <property type="term" value="F:homoserine O-succinyltransferase activity"/>
    <property type="evidence" value="ECO:0007669"/>
    <property type="project" value="TreeGrafter"/>
</dbReference>
<feature type="active site" description="Acyl-thioester intermediate" evidence="4 5">
    <location>
        <position position="107"/>
    </location>
</feature>
<proteinExistence type="inferred from homology"/>
<name>A0AAX3UFP4_9LACO</name>
<feature type="site" description="Important for acyl-CoA specificity" evidence="4">
    <location>
        <position position="76"/>
    </location>
</feature>
<comment type="catalytic activity">
    <reaction evidence="4">
        <text>L-serine + acetyl-CoA = O-acetyl-L-serine + CoA</text>
        <dbReference type="Rhea" id="RHEA:24560"/>
        <dbReference type="ChEBI" id="CHEBI:33384"/>
        <dbReference type="ChEBI" id="CHEBI:57287"/>
        <dbReference type="ChEBI" id="CHEBI:57288"/>
        <dbReference type="ChEBI" id="CHEBI:58340"/>
        <dbReference type="EC" id="2.3.1.30"/>
    </reaction>
</comment>
<dbReference type="Pfam" id="PF04204">
    <property type="entry name" value="HTS"/>
    <property type="match status" value="1"/>
</dbReference>
<organism evidence="7 9">
    <name type="scientific">Lactobacillus kefiranofaciens</name>
    <dbReference type="NCBI Taxonomy" id="267818"/>
    <lineage>
        <taxon>Bacteria</taxon>
        <taxon>Bacillati</taxon>
        <taxon>Bacillota</taxon>
        <taxon>Bacilli</taxon>
        <taxon>Lactobacillales</taxon>
        <taxon>Lactobacillaceae</taxon>
        <taxon>Lactobacillus</taxon>
    </lineage>
</organism>
<dbReference type="GO" id="GO:0006535">
    <property type="term" value="P:cysteine biosynthetic process from serine"/>
    <property type="evidence" value="ECO:0007669"/>
    <property type="project" value="UniProtKB-UniRule"/>
</dbReference>
<dbReference type="HAMAP" id="MF_00295">
    <property type="entry name" value="MetA_acyltransf"/>
    <property type="match status" value="1"/>
</dbReference>
<feature type="binding site" evidence="4">
    <location>
        <position position="128"/>
    </location>
    <ligand>
        <name>substrate</name>
    </ligand>
</feature>
<evidence type="ECO:0000313" key="9">
    <source>
        <dbReference type="Proteomes" id="UP001242513"/>
    </source>
</evidence>
<dbReference type="RefSeq" id="WP_013853949.1">
    <property type="nucleotide sequence ID" value="NZ_CP123735.1"/>
</dbReference>
<evidence type="ECO:0000256" key="3">
    <source>
        <dbReference type="ARBA" id="ARBA00023315"/>
    </source>
</evidence>
<gene>
    <name evidence="7" type="ORF">QEJ78_03370</name>
    <name evidence="6" type="ORF">SAMN02983011_00149</name>
</gene>
<comment type="pathway">
    <text evidence="4">Amino-acid biosynthesis; L-cysteine biosynthesis; L-cysteine from L-serine: step 1/2.</text>
</comment>
<comment type="similarity">
    <text evidence="4">Belongs to the MetA family.</text>
</comment>
<dbReference type="SUPFAM" id="SSF52317">
    <property type="entry name" value="Class I glutamine amidotransferase-like"/>
    <property type="match status" value="1"/>
</dbReference>